<reference evidence="2 3" key="1">
    <citation type="submission" date="2020-04" db="EMBL/GenBank/DDBJ databases">
        <title>Luteolibacter sp. G-1-1-1 isolated from soil.</title>
        <authorList>
            <person name="Dahal R.H."/>
        </authorList>
    </citation>
    <scope>NUCLEOTIDE SEQUENCE [LARGE SCALE GENOMIC DNA]</scope>
    <source>
        <strain evidence="2 3">G-1-1-1</strain>
    </source>
</reference>
<evidence type="ECO:0000313" key="3">
    <source>
        <dbReference type="Proteomes" id="UP000501812"/>
    </source>
</evidence>
<dbReference type="Pfam" id="PF11845">
    <property type="entry name" value="Tll0287-like"/>
    <property type="match status" value="1"/>
</dbReference>
<evidence type="ECO:0000313" key="2">
    <source>
        <dbReference type="EMBL" id="QJE98284.1"/>
    </source>
</evidence>
<feature type="domain" description="Tll0287-like" evidence="1">
    <location>
        <begin position="36"/>
        <end position="149"/>
    </location>
</feature>
<gene>
    <name evidence="2" type="ORF">HHL09_21705</name>
</gene>
<accession>A0A858RP45</accession>
<dbReference type="KEGG" id="luo:HHL09_21705"/>
<dbReference type="InterPro" id="IPR021796">
    <property type="entry name" value="Tll0287-like_dom"/>
</dbReference>
<name>A0A858RP45_9BACT</name>
<evidence type="ECO:0000259" key="1">
    <source>
        <dbReference type="Pfam" id="PF11845"/>
    </source>
</evidence>
<dbReference type="AlphaFoldDB" id="A0A858RP45"/>
<protein>
    <submittedName>
        <fullName evidence="2">DUF3365 domain-containing protein</fullName>
    </submittedName>
</protein>
<dbReference type="EMBL" id="CP051774">
    <property type="protein sequence ID" value="QJE98284.1"/>
    <property type="molecule type" value="Genomic_DNA"/>
</dbReference>
<sequence length="176" mass="19691">MKRSHLILAATGLVMGLVAGEEGQAPAKPERTPEVKEARVRAQLLHETIHGSLQVMHRDFFREGDRLRIPSSSMEDVFRELKRSWNVEVAWMSVNAKAMNVDHRPEGAFEESAVKELNAGKEMAETVEGDTYRYAGAISLGNECLKCHLPDRQNLDERKAAVLISMPLRSESIGPR</sequence>
<dbReference type="Proteomes" id="UP000501812">
    <property type="component" value="Chromosome"/>
</dbReference>
<dbReference type="RefSeq" id="WP_169456743.1">
    <property type="nucleotide sequence ID" value="NZ_CP051774.1"/>
</dbReference>
<organism evidence="2 3">
    <name type="scientific">Luteolibacter luteus</name>
    <dbReference type="NCBI Taxonomy" id="2728835"/>
    <lineage>
        <taxon>Bacteria</taxon>
        <taxon>Pseudomonadati</taxon>
        <taxon>Verrucomicrobiota</taxon>
        <taxon>Verrucomicrobiia</taxon>
        <taxon>Verrucomicrobiales</taxon>
        <taxon>Verrucomicrobiaceae</taxon>
        <taxon>Luteolibacter</taxon>
    </lineage>
</organism>
<proteinExistence type="predicted"/>
<keyword evidence="3" id="KW-1185">Reference proteome</keyword>